<dbReference type="SUPFAM" id="SSF54518">
    <property type="entry name" value="Tubby C-terminal domain-like"/>
    <property type="match status" value="1"/>
</dbReference>
<sequence>MAKVCRPSAAPQVPSVTPYMSSKRETYTIWMKSLVCNTNGCTVYNSNGEIVYRVDNYDKRCSNEVHLMNLQGKLLYTIRKKKLQAFERWDGYKWSGSCKFEKEEKPWFHVKRYSRMLMGSLACQITVGFEKYWIVRLTGKTTAGFRIVDIDGGIAAEAKKKLSSSGIVLGEDVLTLEVETHMDHSLVMAIVTAYGLICRKM</sequence>
<gene>
    <name evidence="2" type="ORF">RchiOBHm_Chr7g0198311</name>
</gene>
<keyword evidence="3" id="KW-1185">Reference proteome</keyword>
<name>A0A2P6P759_ROSCH</name>
<dbReference type="InterPro" id="IPR038595">
    <property type="entry name" value="LOR_sf"/>
</dbReference>
<evidence type="ECO:0000256" key="1">
    <source>
        <dbReference type="ARBA" id="ARBA00005437"/>
    </source>
</evidence>
<comment type="similarity">
    <text evidence="1">Belongs to the LOR family.</text>
</comment>
<dbReference type="Proteomes" id="UP000238479">
    <property type="component" value="Chromosome 7"/>
</dbReference>
<comment type="caution">
    <text evidence="2">The sequence shown here is derived from an EMBL/GenBank/DDBJ whole genome shotgun (WGS) entry which is preliminary data.</text>
</comment>
<evidence type="ECO:0000313" key="2">
    <source>
        <dbReference type="EMBL" id="PRQ17742.1"/>
    </source>
</evidence>
<dbReference type="PANTHER" id="PTHR31087">
    <property type="match status" value="1"/>
</dbReference>
<dbReference type="InterPro" id="IPR025659">
    <property type="entry name" value="Tubby-like_C"/>
</dbReference>
<dbReference type="InterPro" id="IPR007612">
    <property type="entry name" value="LOR"/>
</dbReference>
<organism evidence="2 3">
    <name type="scientific">Rosa chinensis</name>
    <name type="common">China rose</name>
    <dbReference type="NCBI Taxonomy" id="74649"/>
    <lineage>
        <taxon>Eukaryota</taxon>
        <taxon>Viridiplantae</taxon>
        <taxon>Streptophyta</taxon>
        <taxon>Embryophyta</taxon>
        <taxon>Tracheophyta</taxon>
        <taxon>Spermatophyta</taxon>
        <taxon>Magnoliopsida</taxon>
        <taxon>eudicotyledons</taxon>
        <taxon>Gunneridae</taxon>
        <taxon>Pentapetalae</taxon>
        <taxon>rosids</taxon>
        <taxon>fabids</taxon>
        <taxon>Rosales</taxon>
        <taxon>Rosaceae</taxon>
        <taxon>Rosoideae</taxon>
        <taxon>Rosoideae incertae sedis</taxon>
        <taxon>Rosa</taxon>
    </lineage>
</organism>
<dbReference type="AlphaFoldDB" id="A0A2P6P759"/>
<dbReference type="OMA" id="CLMDVAG"/>
<evidence type="ECO:0000313" key="3">
    <source>
        <dbReference type="Proteomes" id="UP000238479"/>
    </source>
</evidence>
<dbReference type="EMBL" id="PDCK01000045">
    <property type="protein sequence ID" value="PRQ17742.1"/>
    <property type="molecule type" value="Genomic_DNA"/>
</dbReference>
<dbReference type="PANTHER" id="PTHR31087:SF59">
    <property type="entry name" value="PROTEIN LURP-ONE-RELATED 4"/>
    <property type="match status" value="1"/>
</dbReference>
<reference evidence="2 3" key="1">
    <citation type="journal article" date="2018" name="Nat. Genet.">
        <title>The Rosa genome provides new insights in the design of modern roses.</title>
        <authorList>
            <person name="Bendahmane M."/>
        </authorList>
    </citation>
    <scope>NUCLEOTIDE SEQUENCE [LARGE SCALE GENOMIC DNA]</scope>
    <source>
        <strain evidence="3">cv. Old Blush</strain>
    </source>
</reference>
<dbReference type="OrthoDB" id="652749at2759"/>
<dbReference type="STRING" id="74649.A0A2P6P759"/>
<dbReference type="Gene3D" id="2.40.160.200">
    <property type="entry name" value="LURP1-related"/>
    <property type="match status" value="1"/>
</dbReference>
<dbReference type="Gramene" id="PRQ17742">
    <property type="protein sequence ID" value="PRQ17742"/>
    <property type="gene ID" value="RchiOBHm_Chr7g0198311"/>
</dbReference>
<dbReference type="Pfam" id="PF04525">
    <property type="entry name" value="LOR"/>
    <property type="match status" value="1"/>
</dbReference>
<accession>A0A2P6P759</accession>
<proteinExistence type="inferred from homology"/>
<protein>
    <submittedName>
        <fullName evidence="2">Putative tubby-like domain-containing protein</fullName>
    </submittedName>
</protein>